<gene>
    <name evidence="1" type="ORF">E3N88_44163</name>
</gene>
<accession>A0A5N6LCV5</accession>
<dbReference type="OrthoDB" id="1550426at2759"/>
<evidence type="ECO:0000313" key="2">
    <source>
        <dbReference type="Proteomes" id="UP000326396"/>
    </source>
</evidence>
<protein>
    <submittedName>
        <fullName evidence="1">Uncharacterized protein</fullName>
    </submittedName>
</protein>
<reference evidence="1 2" key="1">
    <citation type="submission" date="2019-05" db="EMBL/GenBank/DDBJ databases">
        <title>Mikania micrantha, genome provides insights into the molecular mechanism of rapid growth.</title>
        <authorList>
            <person name="Liu B."/>
        </authorList>
    </citation>
    <scope>NUCLEOTIDE SEQUENCE [LARGE SCALE GENOMIC DNA]</scope>
    <source>
        <strain evidence="1">NLD-2019</strain>
        <tissue evidence="1">Leaf</tissue>
    </source>
</reference>
<dbReference type="EMBL" id="SZYD01001625">
    <property type="protein sequence ID" value="KAD0501145.1"/>
    <property type="molecule type" value="Genomic_DNA"/>
</dbReference>
<sequence>MQMRVRQHALGFGHMELQLGRDSCIPLAGITALSMWYVICKDLWPVVAMSPDLLNFPQRIPLFDVDSPRLPSLAEGGLLLAGWSCMSGNFHVRLREKGGGQNWRCCTSLSSSLGSALSFLGEYANMILTTCGALHLTFVRLDYYRRVKSIGMV</sequence>
<evidence type="ECO:0000313" key="1">
    <source>
        <dbReference type="EMBL" id="KAD0501145.1"/>
    </source>
</evidence>
<proteinExistence type="predicted"/>
<keyword evidence="2" id="KW-1185">Reference proteome</keyword>
<name>A0A5N6LCV5_9ASTR</name>
<dbReference type="AlphaFoldDB" id="A0A5N6LCV5"/>
<dbReference type="Proteomes" id="UP000326396">
    <property type="component" value="Unassembled WGS sequence"/>
</dbReference>
<organism evidence="1 2">
    <name type="scientific">Mikania micrantha</name>
    <name type="common">bitter vine</name>
    <dbReference type="NCBI Taxonomy" id="192012"/>
    <lineage>
        <taxon>Eukaryota</taxon>
        <taxon>Viridiplantae</taxon>
        <taxon>Streptophyta</taxon>
        <taxon>Embryophyta</taxon>
        <taxon>Tracheophyta</taxon>
        <taxon>Spermatophyta</taxon>
        <taxon>Magnoliopsida</taxon>
        <taxon>eudicotyledons</taxon>
        <taxon>Gunneridae</taxon>
        <taxon>Pentapetalae</taxon>
        <taxon>asterids</taxon>
        <taxon>campanulids</taxon>
        <taxon>Asterales</taxon>
        <taxon>Asteraceae</taxon>
        <taxon>Asteroideae</taxon>
        <taxon>Heliantheae alliance</taxon>
        <taxon>Eupatorieae</taxon>
        <taxon>Mikania</taxon>
    </lineage>
</organism>
<comment type="caution">
    <text evidence="1">The sequence shown here is derived from an EMBL/GenBank/DDBJ whole genome shotgun (WGS) entry which is preliminary data.</text>
</comment>